<sequence length="353" mass="40268">MASFRKIPSGKWRAEIVLHGVRKSATFTNRRDAMAWAVQTEESIRTGKIHADMTFGEIMEEYRQKETPKKRGCVFEDRRLRFYENDPIAALSAGSLSVKDFDEFVSRRLNTISPRTGRRLTRGTLSRDMNVLSAVLHWAMRRGYISSYPLDGFKWPVPEPHRERVATDEEIDRLCFIAGWDRKHTPKNQTQMVVAAFCLSCETGMRAGEIVAIERSWISGKVLRIPTDVTKTQQPRNIPLSAKAMEIFKLVEQADVEPRIFGLAISTREALWNKIRNKAGLGEVRDSAGHVIKEALRFHDGRATFCTRAAQKISVLDLARITGHRDLKMLMKYYRPTAEEIAEKLSGADDHGY</sequence>
<dbReference type="InterPro" id="IPR050090">
    <property type="entry name" value="Tyrosine_recombinase_XerCD"/>
</dbReference>
<dbReference type="PROSITE" id="PS51898">
    <property type="entry name" value="TYR_RECOMBINASE"/>
    <property type="match status" value="1"/>
</dbReference>
<accession>A0ABT7IM29</accession>
<dbReference type="InterPro" id="IPR013762">
    <property type="entry name" value="Integrase-like_cat_sf"/>
</dbReference>
<dbReference type="Proteomes" id="UP001165481">
    <property type="component" value="Unassembled WGS sequence"/>
</dbReference>
<dbReference type="InterPro" id="IPR011010">
    <property type="entry name" value="DNA_brk_join_enz"/>
</dbReference>
<dbReference type="PANTHER" id="PTHR30349">
    <property type="entry name" value="PHAGE INTEGRASE-RELATED"/>
    <property type="match status" value="1"/>
</dbReference>
<keyword evidence="1" id="KW-0229">DNA integration</keyword>
<dbReference type="Gene3D" id="1.10.443.10">
    <property type="entry name" value="Intergrase catalytic core"/>
    <property type="match status" value="1"/>
</dbReference>
<evidence type="ECO:0000259" key="4">
    <source>
        <dbReference type="PROSITE" id="PS51898"/>
    </source>
</evidence>
<dbReference type="Gene3D" id="1.10.150.130">
    <property type="match status" value="1"/>
</dbReference>
<comment type="caution">
    <text evidence="5">The sequence shown here is derived from an EMBL/GenBank/DDBJ whole genome shotgun (WGS) entry which is preliminary data.</text>
</comment>
<dbReference type="RefSeq" id="WP_243376906.1">
    <property type="nucleotide sequence ID" value="NZ_JAKZJU020000001.1"/>
</dbReference>
<evidence type="ECO:0000256" key="1">
    <source>
        <dbReference type="ARBA" id="ARBA00022908"/>
    </source>
</evidence>
<gene>
    <name evidence="5" type="ORF">MUN46_000180</name>
</gene>
<dbReference type="InterPro" id="IPR010998">
    <property type="entry name" value="Integrase_recombinase_N"/>
</dbReference>
<dbReference type="PANTHER" id="PTHR30349:SF94">
    <property type="entry name" value="INTEGRASE_RECOMBINASE HI_1414-RELATED"/>
    <property type="match status" value="1"/>
</dbReference>
<dbReference type="CDD" id="cd00796">
    <property type="entry name" value="INT_Rci_Hp1_C"/>
    <property type="match status" value="1"/>
</dbReference>
<keyword evidence="3" id="KW-0233">DNA recombination</keyword>
<evidence type="ECO:0000256" key="3">
    <source>
        <dbReference type="ARBA" id="ARBA00023172"/>
    </source>
</evidence>
<evidence type="ECO:0000313" key="5">
    <source>
        <dbReference type="EMBL" id="MDL2058382.1"/>
    </source>
</evidence>
<keyword evidence="2" id="KW-0238">DNA-binding</keyword>
<reference evidence="5" key="1">
    <citation type="submission" date="2023-03" db="EMBL/GenBank/DDBJ databases">
        <title>Mesosutterella sp. nov. isolated from porcine feces.</title>
        <authorList>
            <person name="Yu S."/>
        </authorList>
    </citation>
    <scope>NUCLEOTIDE SEQUENCE</scope>
    <source>
        <strain evidence="5">AGMB02718</strain>
    </source>
</reference>
<dbReference type="EMBL" id="JAKZJU020000001">
    <property type="protein sequence ID" value="MDL2058382.1"/>
    <property type="molecule type" value="Genomic_DNA"/>
</dbReference>
<feature type="domain" description="Tyr recombinase" evidence="4">
    <location>
        <begin position="161"/>
        <end position="346"/>
    </location>
</feature>
<evidence type="ECO:0000256" key="2">
    <source>
        <dbReference type="ARBA" id="ARBA00023125"/>
    </source>
</evidence>
<dbReference type="Pfam" id="PF00589">
    <property type="entry name" value="Phage_integrase"/>
    <property type="match status" value="1"/>
</dbReference>
<dbReference type="InterPro" id="IPR002104">
    <property type="entry name" value="Integrase_catalytic"/>
</dbReference>
<evidence type="ECO:0000313" key="6">
    <source>
        <dbReference type="Proteomes" id="UP001165481"/>
    </source>
</evidence>
<proteinExistence type="predicted"/>
<protein>
    <submittedName>
        <fullName evidence="5">Site-specific integrase</fullName>
    </submittedName>
</protein>
<name>A0ABT7IM29_9BURK</name>
<organism evidence="5 6">
    <name type="scientific">Mesosutterella faecium</name>
    <dbReference type="NCBI Taxonomy" id="2925194"/>
    <lineage>
        <taxon>Bacteria</taxon>
        <taxon>Pseudomonadati</taxon>
        <taxon>Pseudomonadota</taxon>
        <taxon>Betaproteobacteria</taxon>
        <taxon>Burkholderiales</taxon>
        <taxon>Sutterellaceae</taxon>
        <taxon>Mesosutterella</taxon>
    </lineage>
</organism>
<dbReference type="SUPFAM" id="SSF56349">
    <property type="entry name" value="DNA breaking-rejoining enzymes"/>
    <property type="match status" value="1"/>
</dbReference>
<keyword evidence="6" id="KW-1185">Reference proteome</keyword>